<reference evidence="2 3" key="1">
    <citation type="submission" date="2023-05" db="EMBL/GenBank/DDBJ databases">
        <title>Streptantibioticus silvisoli sp. nov., acidotolerant actinomycetes 1 from pine litter.</title>
        <authorList>
            <person name="Swiecimska M."/>
            <person name="Golinska P."/>
            <person name="Sangal V."/>
            <person name="Wachnowicz B."/>
            <person name="Goodfellow M."/>
        </authorList>
    </citation>
    <scope>NUCLEOTIDE SEQUENCE [LARGE SCALE GENOMIC DNA]</scope>
    <source>
        <strain evidence="2 3">DSM 42109</strain>
    </source>
</reference>
<keyword evidence="3" id="KW-1185">Reference proteome</keyword>
<comment type="caution">
    <text evidence="2">The sequence shown here is derived from an EMBL/GenBank/DDBJ whole genome shotgun (WGS) entry which is preliminary data.</text>
</comment>
<feature type="domain" description="ABM" evidence="1">
    <location>
        <begin position="102"/>
        <end position="156"/>
    </location>
</feature>
<keyword evidence="2" id="KW-0503">Monooxygenase</keyword>
<dbReference type="RefSeq" id="WP_274041423.1">
    <property type="nucleotide sequence ID" value="NZ_JANCPR020000025.1"/>
</dbReference>
<proteinExistence type="predicted"/>
<dbReference type="InterPro" id="IPR007138">
    <property type="entry name" value="ABM_dom"/>
</dbReference>
<protein>
    <submittedName>
        <fullName evidence="2">Antibiotic biosynthesis monooxygenase</fullName>
    </submittedName>
</protein>
<evidence type="ECO:0000259" key="1">
    <source>
        <dbReference type="Pfam" id="PF03992"/>
    </source>
</evidence>
<gene>
    <name evidence="2" type="ORF">NMN56_024010</name>
</gene>
<dbReference type="Proteomes" id="UP001214441">
    <property type="component" value="Unassembled WGS sequence"/>
</dbReference>
<dbReference type="InterPro" id="IPR011008">
    <property type="entry name" value="Dimeric_a/b-barrel"/>
</dbReference>
<name>A0ABT7A1L6_9ACTN</name>
<sequence length="194" mass="21304">MATPERQRAVAEAMEADWAAHPWPSPTLLSRTVLMANDGHTLLRYSQVTDLARPPHPPLPPGEELPDGDRELIAARLYRSQRVPGASGPPGCVVLVDRAFDRPDPEGARHLVDTLFESASGQSPADGLIGAYFYVSSDGTRVLNYAEWTDEQAHKAAIGNRPRGNAQWEEAHTWPGLRRTNFLRFRPHAGTAAP</sequence>
<keyword evidence="2" id="KW-0560">Oxidoreductase</keyword>
<dbReference type="Gene3D" id="3.30.70.100">
    <property type="match status" value="2"/>
</dbReference>
<dbReference type="EMBL" id="JANCPR020000025">
    <property type="protein sequence ID" value="MDJ1134967.1"/>
    <property type="molecule type" value="Genomic_DNA"/>
</dbReference>
<dbReference type="SUPFAM" id="SSF54909">
    <property type="entry name" value="Dimeric alpha+beta barrel"/>
    <property type="match status" value="1"/>
</dbReference>
<accession>A0ABT7A1L6</accession>
<organism evidence="2 3">
    <name type="scientific">Streptomyces iconiensis</name>
    <dbReference type="NCBI Taxonomy" id="1384038"/>
    <lineage>
        <taxon>Bacteria</taxon>
        <taxon>Bacillati</taxon>
        <taxon>Actinomycetota</taxon>
        <taxon>Actinomycetes</taxon>
        <taxon>Kitasatosporales</taxon>
        <taxon>Streptomycetaceae</taxon>
        <taxon>Streptomyces</taxon>
    </lineage>
</organism>
<dbReference type="Pfam" id="PF03992">
    <property type="entry name" value="ABM"/>
    <property type="match status" value="1"/>
</dbReference>
<dbReference type="GO" id="GO:0004497">
    <property type="term" value="F:monooxygenase activity"/>
    <property type="evidence" value="ECO:0007669"/>
    <property type="project" value="UniProtKB-KW"/>
</dbReference>
<evidence type="ECO:0000313" key="2">
    <source>
        <dbReference type="EMBL" id="MDJ1134967.1"/>
    </source>
</evidence>
<evidence type="ECO:0000313" key="3">
    <source>
        <dbReference type="Proteomes" id="UP001214441"/>
    </source>
</evidence>